<proteinExistence type="predicted"/>
<reference evidence="1" key="1">
    <citation type="journal article" date="2008" name="ISME J.">
        <title>Genomic patterns of recombination, clonal divergence and environment in marine microbial populations.</title>
        <authorList>
            <person name="Konstantinidis K.T."/>
            <person name="Delong E.F."/>
        </authorList>
    </citation>
    <scope>NUCLEOTIDE SEQUENCE</scope>
</reference>
<evidence type="ECO:0008006" key="2">
    <source>
        <dbReference type="Google" id="ProtNLM"/>
    </source>
</evidence>
<dbReference type="InterPro" id="IPR011856">
    <property type="entry name" value="tRNA_endonuc-like_dom_sf"/>
</dbReference>
<dbReference type="AlphaFoldDB" id="B3T8I2"/>
<gene>
    <name evidence="1" type="ORF">ALOHA_HF4000APKG5H11ctg2g9</name>
</gene>
<sequence length="196" mass="21949">MSSRTVDKQLAGERGELYVFGELLKRGMVSYVPLVKEGVDALVRTATGAVIEIQVQATGSAGGKYPCWFQMGHLEPRKNFMIIGVEFEEGDPKCAWIFPSIVFDKFATNPANGTPRDLNLEVGVKKYGMPMKYLLCGFRDRWELIVDFARFEGLMQSPDDLVDMLTVLEAKESGDVAISLKDYERGKQRPIRSPFA</sequence>
<dbReference type="Gene3D" id="3.40.1350.10">
    <property type="match status" value="1"/>
</dbReference>
<organism evidence="1">
    <name type="scientific">uncultured marine microorganism HF4000_APKG5H11</name>
    <dbReference type="NCBI Taxonomy" id="455550"/>
    <lineage>
        <taxon>unclassified sequences</taxon>
        <taxon>environmental samples</taxon>
    </lineage>
</organism>
<evidence type="ECO:0000313" key="1">
    <source>
        <dbReference type="EMBL" id="ABZ08891.1"/>
    </source>
</evidence>
<accession>B3T8I2</accession>
<protein>
    <recommendedName>
        <fullName evidence="2">DUF4365 domain-containing protein</fullName>
    </recommendedName>
</protein>
<dbReference type="EMBL" id="EU016639">
    <property type="protein sequence ID" value="ABZ08891.1"/>
    <property type="molecule type" value="Genomic_DNA"/>
</dbReference>
<name>B3T8I2_9ZZZZ</name>
<dbReference type="GO" id="GO:0003676">
    <property type="term" value="F:nucleic acid binding"/>
    <property type="evidence" value="ECO:0007669"/>
    <property type="project" value="InterPro"/>
</dbReference>